<dbReference type="Pfam" id="PF00462">
    <property type="entry name" value="Glutaredoxin"/>
    <property type="match status" value="1"/>
</dbReference>
<dbReference type="GO" id="GO:0034599">
    <property type="term" value="P:cellular response to oxidative stress"/>
    <property type="evidence" value="ECO:0007669"/>
    <property type="project" value="TreeGrafter"/>
</dbReference>
<dbReference type="Proteomes" id="UP001152320">
    <property type="component" value="Chromosome 15"/>
</dbReference>
<dbReference type="Gene3D" id="3.40.30.10">
    <property type="entry name" value="Glutaredoxin"/>
    <property type="match status" value="1"/>
</dbReference>
<feature type="domain" description="Glutaredoxin" evidence="11">
    <location>
        <begin position="32"/>
        <end position="95"/>
    </location>
</feature>
<proteinExistence type="inferred from homology"/>
<comment type="function">
    <text evidence="1">Has a glutathione-disulfide oxidoreductase activity in the presence of NADPH and glutathione reductase. Reduces low molecular weight disulfides and proteins.</text>
</comment>
<dbReference type="PROSITE" id="PS51354">
    <property type="entry name" value="GLUTAREDOXIN_2"/>
    <property type="match status" value="1"/>
</dbReference>
<dbReference type="InterPro" id="IPR011767">
    <property type="entry name" value="GLR_AS"/>
</dbReference>
<evidence type="ECO:0000256" key="9">
    <source>
        <dbReference type="ARBA" id="ARBA00038558"/>
    </source>
</evidence>
<dbReference type="GO" id="GO:0005737">
    <property type="term" value="C:cytoplasm"/>
    <property type="evidence" value="ECO:0007669"/>
    <property type="project" value="TreeGrafter"/>
</dbReference>
<name>A0A9Q1GYT8_HOLLE</name>
<dbReference type="SUPFAM" id="SSF52833">
    <property type="entry name" value="Thioredoxin-like"/>
    <property type="match status" value="1"/>
</dbReference>
<evidence type="ECO:0000259" key="11">
    <source>
        <dbReference type="Pfam" id="PF00462"/>
    </source>
</evidence>
<reference evidence="12" key="1">
    <citation type="submission" date="2021-10" db="EMBL/GenBank/DDBJ databases">
        <title>Tropical sea cucumber genome reveals ecological adaptation and Cuvierian tubules defense mechanism.</title>
        <authorList>
            <person name="Chen T."/>
        </authorList>
    </citation>
    <scope>NUCLEOTIDE SEQUENCE</scope>
    <source>
        <strain evidence="12">Nanhai2018</strain>
        <tissue evidence="12">Muscle</tissue>
    </source>
</reference>
<evidence type="ECO:0000256" key="1">
    <source>
        <dbReference type="ARBA" id="ARBA00002549"/>
    </source>
</evidence>
<dbReference type="AlphaFoldDB" id="A0A9Q1GYT8"/>
<gene>
    <name evidence="12" type="ORF">HOLleu_29925</name>
</gene>
<organism evidence="12 13">
    <name type="scientific">Holothuria leucospilota</name>
    <name type="common">Black long sea cucumber</name>
    <name type="synonym">Mertensiothuria leucospilota</name>
    <dbReference type="NCBI Taxonomy" id="206669"/>
    <lineage>
        <taxon>Eukaryota</taxon>
        <taxon>Metazoa</taxon>
        <taxon>Echinodermata</taxon>
        <taxon>Eleutherozoa</taxon>
        <taxon>Echinozoa</taxon>
        <taxon>Holothuroidea</taxon>
        <taxon>Aspidochirotacea</taxon>
        <taxon>Aspidochirotida</taxon>
        <taxon>Holothuriidae</taxon>
        <taxon>Holothuria</taxon>
    </lineage>
</organism>
<keyword evidence="4" id="KW-0249">Electron transport</keyword>
<dbReference type="CDD" id="cd03419">
    <property type="entry name" value="GRX_GRXh_1_2_like"/>
    <property type="match status" value="1"/>
</dbReference>
<evidence type="ECO:0000313" key="12">
    <source>
        <dbReference type="EMBL" id="KAJ8027853.1"/>
    </source>
</evidence>
<protein>
    <recommendedName>
        <fullName evidence="10">Glutaredoxin-2, mitochondrial</fullName>
    </recommendedName>
</protein>
<dbReference type="PRINTS" id="PR00160">
    <property type="entry name" value="GLUTAREDOXIN"/>
</dbReference>
<dbReference type="InterPro" id="IPR002109">
    <property type="entry name" value="Glutaredoxin"/>
</dbReference>
<dbReference type="EMBL" id="JAIZAY010000015">
    <property type="protein sequence ID" value="KAJ8027853.1"/>
    <property type="molecule type" value="Genomic_DNA"/>
</dbReference>
<dbReference type="GO" id="GO:0015038">
    <property type="term" value="F:glutathione disulfide oxidoreductase activity"/>
    <property type="evidence" value="ECO:0007669"/>
    <property type="project" value="TreeGrafter"/>
</dbReference>
<comment type="subunit">
    <text evidence="9">Monomer; active form. Homodimer; inactive form. The homodimer is probably linked by 1 2Fe-2S cluster.</text>
</comment>
<evidence type="ECO:0000256" key="3">
    <source>
        <dbReference type="ARBA" id="ARBA00022448"/>
    </source>
</evidence>
<dbReference type="OrthoDB" id="418495at2759"/>
<accession>A0A9Q1GYT8</accession>
<dbReference type="PROSITE" id="PS00195">
    <property type="entry name" value="GLUTAREDOXIN_1"/>
    <property type="match status" value="1"/>
</dbReference>
<dbReference type="PANTHER" id="PTHR45694:SF18">
    <property type="entry name" value="GLUTAREDOXIN-1-RELATED"/>
    <property type="match status" value="1"/>
</dbReference>
<keyword evidence="7" id="KW-0676">Redox-active center</keyword>
<evidence type="ECO:0000256" key="6">
    <source>
        <dbReference type="ARBA" id="ARBA00023206"/>
    </source>
</evidence>
<dbReference type="InterPro" id="IPR011899">
    <property type="entry name" value="Glutaredoxin_euk/vir"/>
</dbReference>
<evidence type="ECO:0000256" key="4">
    <source>
        <dbReference type="ARBA" id="ARBA00022982"/>
    </source>
</evidence>
<dbReference type="InterPro" id="IPR036249">
    <property type="entry name" value="Thioredoxin-like_sf"/>
</dbReference>
<keyword evidence="5" id="KW-1015">Disulfide bond</keyword>
<evidence type="ECO:0000256" key="8">
    <source>
        <dbReference type="ARBA" id="ARBA00037470"/>
    </source>
</evidence>
<keyword evidence="13" id="KW-1185">Reference proteome</keyword>
<evidence type="ECO:0000256" key="10">
    <source>
        <dbReference type="ARBA" id="ARBA00039819"/>
    </source>
</evidence>
<dbReference type="PANTHER" id="PTHR45694">
    <property type="entry name" value="GLUTAREDOXIN 2"/>
    <property type="match status" value="1"/>
</dbReference>
<dbReference type="FunFam" id="3.40.30.10:FF:000026">
    <property type="entry name" value="Glutaredoxin 2"/>
    <property type="match status" value="1"/>
</dbReference>
<evidence type="ECO:0000256" key="2">
    <source>
        <dbReference type="ARBA" id="ARBA00007787"/>
    </source>
</evidence>
<comment type="function">
    <text evidence="8">Glutathione-dependent oxidoreductase that facilitates the maintenance of mitochondrial redox homeostasis upon induction of apoptosis by oxidative stress. Involved in response to hydrogen peroxide and regulation of apoptosis caused by oxidative stress. Acts as a very efficient catalyst of monothiol reactions because of its high affinity for protein glutathione-mixed disulfides. Can receive electrons not only from glutathione (GSH), but also from thioredoxin reductase supporting both monothiol and dithiol reactions. Efficiently catalyzes both glutathionylation and deglutathionylation of mitochondrial complex I, which in turn regulates the superoxide production by the complex. Overexpression decreases the susceptibility to apoptosis and prevents loss of cardiolipin and cytochrome c release.</text>
</comment>
<dbReference type="InterPro" id="IPR014025">
    <property type="entry name" value="Glutaredoxin_subgr"/>
</dbReference>
<comment type="similarity">
    <text evidence="2">Belongs to the glutaredoxin family.</text>
</comment>
<keyword evidence="6" id="KW-0318">Glutathionylation</keyword>
<comment type="caution">
    <text evidence="12">The sequence shown here is derived from an EMBL/GenBank/DDBJ whole genome shotgun (WGS) entry which is preliminary data.</text>
</comment>
<evidence type="ECO:0000313" key="13">
    <source>
        <dbReference type="Proteomes" id="UP001152320"/>
    </source>
</evidence>
<dbReference type="NCBIfam" id="TIGR02180">
    <property type="entry name" value="GRX_euk"/>
    <property type="match status" value="1"/>
</dbReference>
<evidence type="ECO:0000256" key="5">
    <source>
        <dbReference type="ARBA" id="ARBA00023157"/>
    </source>
</evidence>
<keyword evidence="3" id="KW-0813">Transport</keyword>
<sequence>MIKSLDTDKFGEKSAVIVPETLVQKFVTGNKVMVFSKSYCPFCMQAKSVLRQAGVQDMRVVELEQRADGTAIQEIVKEMTGNMTVPSVFINHKFVGGSSDVQDKFDSGELTRLLQQAGIIDEKS</sequence>
<evidence type="ECO:0000256" key="7">
    <source>
        <dbReference type="ARBA" id="ARBA00023284"/>
    </source>
</evidence>